<dbReference type="Gene3D" id="3.40.630.10">
    <property type="entry name" value="Zn peptidases"/>
    <property type="match status" value="1"/>
</dbReference>
<dbReference type="RefSeq" id="WP_211909680.1">
    <property type="nucleotide sequence ID" value="NZ_CP036498.1"/>
</dbReference>
<name>A0ABX8ABK2_9BRAD</name>
<reference evidence="5 6" key="1">
    <citation type="submission" date="2019-02" db="EMBL/GenBank/DDBJ databases">
        <title>Emended description of the genus Rhodopseudomonas and description of Rhodopseudomonas albus sp. nov., a non-phototrophic, heavy-metal-tolerant bacterium isolated from garden soil.</title>
        <authorList>
            <person name="Bao Z."/>
            <person name="Cao W.W."/>
            <person name="Sato Y."/>
            <person name="Nishizawa T."/>
            <person name="Zhao J."/>
            <person name="Guo Y."/>
            <person name="Ohta H."/>
        </authorList>
    </citation>
    <scope>NUCLEOTIDE SEQUENCE [LARGE SCALE GENOMIC DNA]</scope>
    <source>
        <strain evidence="5 6">SK50-23</strain>
    </source>
</reference>
<evidence type="ECO:0000313" key="6">
    <source>
        <dbReference type="Proteomes" id="UP000682843"/>
    </source>
</evidence>
<dbReference type="PROSITE" id="PS00758">
    <property type="entry name" value="ARGE_DAPE_CPG2_1"/>
    <property type="match status" value="1"/>
</dbReference>
<dbReference type="Pfam" id="PF01546">
    <property type="entry name" value="Peptidase_M20"/>
    <property type="match status" value="1"/>
</dbReference>
<keyword evidence="2" id="KW-0479">Metal-binding</keyword>
<feature type="domain" description="Peptidase M20 dimerisation" evidence="4">
    <location>
        <begin position="216"/>
        <end position="352"/>
    </location>
</feature>
<dbReference type="PANTHER" id="PTHR43270">
    <property type="entry name" value="BETA-ALA-HIS DIPEPTIDASE"/>
    <property type="match status" value="1"/>
</dbReference>
<keyword evidence="1" id="KW-0645">Protease</keyword>
<dbReference type="Gene3D" id="3.30.70.360">
    <property type="match status" value="1"/>
</dbReference>
<dbReference type="Proteomes" id="UP000682843">
    <property type="component" value="Chromosome"/>
</dbReference>
<dbReference type="PANTHER" id="PTHR43270:SF12">
    <property type="entry name" value="SUCCINYL-DIAMINOPIMELATE DESUCCINYLASE"/>
    <property type="match status" value="1"/>
</dbReference>
<dbReference type="EMBL" id="CP036498">
    <property type="protein sequence ID" value="QUS41082.1"/>
    <property type="molecule type" value="Genomic_DNA"/>
</dbReference>
<accession>A0ABX8ABK2</accession>
<dbReference type="InterPro" id="IPR051458">
    <property type="entry name" value="Cyt/Met_Dipeptidase"/>
</dbReference>
<dbReference type="InterPro" id="IPR002933">
    <property type="entry name" value="Peptidase_M20"/>
</dbReference>
<dbReference type="InterPro" id="IPR001261">
    <property type="entry name" value="ArgE/DapE_CS"/>
</dbReference>
<sequence length="458" mass="49691">MSREQAIARIDAQFESGEFLAVLDRMVGYKTESQSDKRGEELQAYLDKELVPQFTALGFTTKIVPSPSGRGPNLLASYHESDDLPTVLMYGHGDVVPGMEGEWRDGLDPWRCTTVGERVYGRGTADNKGQHAINIAALRAVHETRGGRLGFNVKFIVEMGEEIGSPDLPKVCESLRDELKADLFLASDGPRLSAERPTIFLGCRGGRRIHLDLKLREGAHHSGNWGGLLANPATILASAISTLVDRDGRILLDALKPPRIINQIRSALADVVVSPTPDEPSLSEGWGEDGLSPAERLYAWNTLEVLAINAGNVANPANAIPGEAHAVLQLRFVVGTDIENVVPAIEKHLAANGYGDIKVSQSQFFNASRTDIDNPWVGWAVESVRKTTGKPPALLPNFGGSLPNDVFTDILGLPTVWVPHSYPGCSQHAPDEHILKPVTSEALRIMAGLFWDLGEKGK</sequence>
<keyword evidence="6" id="KW-1185">Reference proteome</keyword>
<evidence type="ECO:0000256" key="2">
    <source>
        <dbReference type="ARBA" id="ARBA00022723"/>
    </source>
</evidence>
<proteinExistence type="predicted"/>
<evidence type="ECO:0000259" key="4">
    <source>
        <dbReference type="Pfam" id="PF07687"/>
    </source>
</evidence>
<dbReference type="InterPro" id="IPR011650">
    <property type="entry name" value="Peptidase_M20_dimer"/>
</dbReference>
<evidence type="ECO:0000313" key="5">
    <source>
        <dbReference type="EMBL" id="QUS41082.1"/>
    </source>
</evidence>
<dbReference type="NCBIfam" id="NF005478">
    <property type="entry name" value="PRK07079.1"/>
    <property type="match status" value="1"/>
</dbReference>
<gene>
    <name evidence="5" type="ORF">RPMA_21215</name>
</gene>
<dbReference type="PROSITE" id="PS00759">
    <property type="entry name" value="ARGE_DAPE_CPG2_2"/>
    <property type="match status" value="1"/>
</dbReference>
<dbReference type="Pfam" id="PF07687">
    <property type="entry name" value="M20_dimer"/>
    <property type="match status" value="1"/>
</dbReference>
<evidence type="ECO:0000256" key="1">
    <source>
        <dbReference type="ARBA" id="ARBA00022670"/>
    </source>
</evidence>
<evidence type="ECO:0000256" key="3">
    <source>
        <dbReference type="ARBA" id="ARBA00022801"/>
    </source>
</evidence>
<dbReference type="SUPFAM" id="SSF53187">
    <property type="entry name" value="Zn-dependent exopeptidases"/>
    <property type="match status" value="1"/>
</dbReference>
<keyword evidence="3" id="KW-0378">Hydrolase</keyword>
<organism evidence="5 6">
    <name type="scientific">Tardiphaga alba</name>
    <dbReference type="NCBI Taxonomy" id="340268"/>
    <lineage>
        <taxon>Bacteria</taxon>
        <taxon>Pseudomonadati</taxon>
        <taxon>Pseudomonadota</taxon>
        <taxon>Alphaproteobacteria</taxon>
        <taxon>Hyphomicrobiales</taxon>
        <taxon>Nitrobacteraceae</taxon>
        <taxon>Tardiphaga</taxon>
    </lineage>
</organism>
<protein>
    <submittedName>
        <fullName evidence="5">M20 peptidase family dipeptidase</fullName>
    </submittedName>
</protein>